<proteinExistence type="predicted"/>
<feature type="transmembrane region" description="Helical" evidence="2">
    <location>
        <begin position="165"/>
        <end position="190"/>
    </location>
</feature>
<organism evidence="4 5">
    <name type="scientific">Diversispora eburnea</name>
    <dbReference type="NCBI Taxonomy" id="1213867"/>
    <lineage>
        <taxon>Eukaryota</taxon>
        <taxon>Fungi</taxon>
        <taxon>Fungi incertae sedis</taxon>
        <taxon>Mucoromycota</taxon>
        <taxon>Glomeromycotina</taxon>
        <taxon>Glomeromycetes</taxon>
        <taxon>Diversisporales</taxon>
        <taxon>Diversisporaceae</taxon>
        <taxon>Diversispora</taxon>
    </lineage>
</organism>
<evidence type="ECO:0000313" key="4">
    <source>
        <dbReference type="EMBL" id="CAG8489629.1"/>
    </source>
</evidence>
<feature type="transmembrane region" description="Helical" evidence="2">
    <location>
        <begin position="196"/>
        <end position="217"/>
    </location>
</feature>
<evidence type="ECO:0000259" key="3">
    <source>
        <dbReference type="Pfam" id="PF10615"/>
    </source>
</evidence>
<keyword evidence="2" id="KW-1133">Transmembrane helix</keyword>
<dbReference type="PANTHER" id="PTHR37783:SF1">
    <property type="entry name" value="MEMBRANE PROTEIN, PUTATIVE (AFU_ORTHOLOGUE AFUA_1G04315)-RELATED"/>
    <property type="match status" value="1"/>
</dbReference>
<name>A0A9N8WPU7_9GLOM</name>
<dbReference type="Pfam" id="PF10615">
    <property type="entry name" value="DUF2470"/>
    <property type="match status" value="1"/>
</dbReference>
<feature type="transmembrane region" description="Helical" evidence="2">
    <location>
        <begin position="128"/>
        <end position="145"/>
    </location>
</feature>
<dbReference type="InterPro" id="IPR037119">
    <property type="entry name" value="Haem_oxidase_HugZ-like_sf"/>
</dbReference>
<dbReference type="AlphaFoldDB" id="A0A9N8WPU7"/>
<feature type="domain" description="DUF2470" evidence="3">
    <location>
        <begin position="18"/>
        <end position="92"/>
    </location>
</feature>
<dbReference type="InterPro" id="IPR019595">
    <property type="entry name" value="DUF2470"/>
</dbReference>
<accession>A0A9N8WPU7</accession>
<evidence type="ECO:0000313" key="5">
    <source>
        <dbReference type="Proteomes" id="UP000789706"/>
    </source>
</evidence>
<dbReference type="Proteomes" id="UP000789706">
    <property type="component" value="Unassembled WGS sequence"/>
</dbReference>
<dbReference type="EMBL" id="CAJVPK010000290">
    <property type="protein sequence ID" value="CAG8489629.1"/>
    <property type="molecule type" value="Genomic_DNA"/>
</dbReference>
<dbReference type="OrthoDB" id="5553410at2759"/>
<dbReference type="SUPFAM" id="SSF50475">
    <property type="entry name" value="FMN-binding split barrel"/>
    <property type="match status" value="1"/>
</dbReference>
<dbReference type="Gene3D" id="3.20.180.10">
    <property type="entry name" value="PNP-oxidase-like"/>
    <property type="match status" value="1"/>
</dbReference>
<protein>
    <submittedName>
        <fullName evidence="4">1983_t:CDS:1</fullName>
    </submittedName>
</protein>
<reference evidence="4" key="1">
    <citation type="submission" date="2021-06" db="EMBL/GenBank/DDBJ databases">
        <authorList>
            <person name="Kallberg Y."/>
            <person name="Tangrot J."/>
            <person name="Rosling A."/>
        </authorList>
    </citation>
    <scope>NUCLEOTIDE SEQUENCE</scope>
    <source>
        <strain evidence="4">AZ414A</strain>
    </source>
</reference>
<dbReference type="PANTHER" id="PTHR37783">
    <property type="entry name" value="MEMBRANE PROTEIN, PUTATIVE (AFU_ORTHOLOGUE AFUA_1G04315)-RELATED"/>
    <property type="match status" value="1"/>
</dbReference>
<sequence length="226" mass="26091">MNSAKFRNSTDPIAPHAERLINYMNTHPDTILGYAKYYGDSKDTQSARMTDIDSNGFIVMAKDANGKEAEVHIRFKNRLKSSEEVRPVLTEMAREAEEALNLPSTLPPNNNTTTRSSSTHTPFNHPHIAIYIGLLGFLYFHYLVIFHPSPPEFVEYVKSTIDPQFFVYILYVILVIHLFETTIVVIVLTLRGEKDILTWLLWITSTLAIGHFWFLWIPKKERKKIH</sequence>
<evidence type="ECO:0000256" key="1">
    <source>
        <dbReference type="SAM" id="MobiDB-lite"/>
    </source>
</evidence>
<feature type="region of interest" description="Disordered" evidence="1">
    <location>
        <begin position="100"/>
        <end position="120"/>
    </location>
</feature>
<comment type="caution">
    <text evidence="4">The sequence shown here is derived from an EMBL/GenBank/DDBJ whole genome shotgun (WGS) entry which is preliminary data.</text>
</comment>
<evidence type="ECO:0000256" key="2">
    <source>
        <dbReference type="SAM" id="Phobius"/>
    </source>
</evidence>
<gene>
    <name evidence="4" type="ORF">DEBURN_LOCUS4102</name>
</gene>
<keyword evidence="2" id="KW-0812">Transmembrane</keyword>
<keyword evidence="5" id="KW-1185">Reference proteome</keyword>
<keyword evidence="2" id="KW-0472">Membrane</keyword>